<sequence length="292" mass="32420">MSSVLSFNPFLPLKIPSQFRAKTRTRKLSISSRFENSQRPTDQQQQLNLSVLRFTLGIPGLDESYLPRWIGYGFGSLLLLNHFVGLDSTATTPAQLRTEVLGVTLASFSIALPYIGKFLKGAKRDDPTTLPEGTEQIFILSQNVSDTQKEDMAWASYILLRNTNATSVLISIRGEICVRGYWNIPNDSSKDSLLGWFEKKVENIGLSDLKDTLYFPQDADTGLLEMLPKGTSSLLIEPVLQQVPKQNATGLGTTKGFVLLASTTRYAFSSKDRAWIAAVASKFKVKNLQQDC</sequence>
<organism evidence="1 2">
    <name type="scientific">Quillaja saponaria</name>
    <name type="common">Soap bark tree</name>
    <dbReference type="NCBI Taxonomy" id="32244"/>
    <lineage>
        <taxon>Eukaryota</taxon>
        <taxon>Viridiplantae</taxon>
        <taxon>Streptophyta</taxon>
        <taxon>Embryophyta</taxon>
        <taxon>Tracheophyta</taxon>
        <taxon>Spermatophyta</taxon>
        <taxon>Magnoliopsida</taxon>
        <taxon>eudicotyledons</taxon>
        <taxon>Gunneridae</taxon>
        <taxon>Pentapetalae</taxon>
        <taxon>rosids</taxon>
        <taxon>fabids</taxon>
        <taxon>Fabales</taxon>
        <taxon>Quillajaceae</taxon>
        <taxon>Quillaja</taxon>
    </lineage>
</organism>
<protein>
    <submittedName>
        <fullName evidence="1">Protein COFACTOR ASSEMBLY OF COMPLEX C SUBUNIT B CCB2, chloroplastic</fullName>
    </submittedName>
</protein>
<evidence type="ECO:0000313" key="1">
    <source>
        <dbReference type="EMBL" id="KAJ7975665.1"/>
    </source>
</evidence>
<dbReference type="EMBL" id="JARAOO010000003">
    <property type="protein sequence ID" value="KAJ7975665.1"/>
    <property type="molecule type" value="Genomic_DNA"/>
</dbReference>
<dbReference type="InterPro" id="IPR021325">
    <property type="entry name" value="CCB2/CCB4"/>
</dbReference>
<dbReference type="PANTHER" id="PTHR36403">
    <property type="entry name" value="PROTEIN COFACTOR ASSEMBLY OF COMPLEX C SUBUNIT B CCB2, CHLOROPLASTIC"/>
    <property type="match status" value="1"/>
</dbReference>
<dbReference type="Proteomes" id="UP001163823">
    <property type="component" value="Chromosome 3"/>
</dbReference>
<dbReference type="PANTHER" id="PTHR36403:SF1">
    <property type="entry name" value="PROTEIN COFACTOR ASSEMBLY OF COMPLEX C SUBUNIT B CCB2, CHLOROPLASTIC"/>
    <property type="match status" value="1"/>
</dbReference>
<comment type="caution">
    <text evidence="1">The sequence shown here is derived from an EMBL/GenBank/DDBJ whole genome shotgun (WGS) entry which is preliminary data.</text>
</comment>
<dbReference type="AlphaFoldDB" id="A0AAD7Q695"/>
<accession>A0AAD7Q695</accession>
<dbReference type="Pfam" id="PF11152">
    <property type="entry name" value="CCB2_CCB4"/>
    <property type="match status" value="1"/>
</dbReference>
<evidence type="ECO:0000313" key="2">
    <source>
        <dbReference type="Proteomes" id="UP001163823"/>
    </source>
</evidence>
<proteinExistence type="predicted"/>
<dbReference type="InterPro" id="IPR044970">
    <property type="entry name" value="CCB2"/>
</dbReference>
<dbReference type="GO" id="GO:0010190">
    <property type="term" value="P:cytochrome b6f complex assembly"/>
    <property type="evidence" value="ECO:0007669"/>
    <property type="project" value="InterPro"/>
</dbReference>
<keyword evidence="2" id="KW-1185">Reference proteome</keyword>
<gene>
    <name evidence="1" type="ORF">O6P43_005555</name>
</gene>
<reference evidence="1" key="1">
    <citation type="journal article" date="2023" name="Science">
        <title>Elucidation of the pathway for biosynthesis of saponin adjuvants from the soapbark tree.</title>
        <authorList>
            <person name="Reed J."/>
            <person name="Orme A."/>
            <person name="El-Demerdash A."/>
            <person name="Owen C."/>
            <person name="Martin L.B.B."/>
            <person name="Misra R.C."/>
            <person name="Kikuchi S."/>
            <person name="Rejzek M."/>
            <person name="Martin A.C."/>
            <person name="Harkess A."/>
            <person name="Leebens-Mack J."/>
            <person name="Louveau T."/>
            <person name="Stephenson M.J."/>
            <person name="Osbourn A."/>
        </authorList>
    </citation>
    <scope>NUCLEOTIDE SEQUENCE</scope>
    <source>
        <strain evidence="1">S10</strain>
    </source>
</reference>
<name>A0AAD7Q695_QUISA</name>
<dbReference type="KEGG" id="qsa:O6P43_005555"/>